<dbReference type="PANTHER" id="PTHR44591:SF3">
    <property type="entry name" value="RESPONSE REGULATORY DOMAIN-CONTAINING PROTEIN"/>
    <property type="match status" value="1"/>
</dbReference>
<feature type="modified residue" description="4-aspartylphosphate" evidence="2">
    <location>
        <position position="57"/>
    </location>
</feature>
<sequence>MENQLKQTILIVDDEKDFREILVTKLKTLGVNIVEAENGEEALVKLKEIKPDLIMLDVNMPKMNGPETLSQIKANPEWADLKIVFLTNYGEPQQEVAWTDERLAREAGAMDYIRKSDDLDTIIGEVIPLISPSQLDGPENNG</sequence>
<evidence type="ECO:0000256" key="2">
    <source>
        <dbReference type="PROSITE-ProRule" id="PRU00169"/>
    </source>
</evidence>
<dbReference type="SMART" id="SM00448">
    <property type="entry name" value="REC"/>
    <property type="match status" value="1"/>
</dbReference>
<feature type="domain" description="Response regulatory" evidence="3">
    <location>
        <begin position="8"/>
        <end position="130"/>
    </location>
</feature>
<evidence type="ECO:0000259" key="3">
    <source>
        <dbReference type="PROSITE" id="PS50110"/>
    </source>
</evidence>
<dbReference type="InterPro" id="IPR001789">
    <property type="entry name" value="Sig_transdc_resp-reg_receiver"/>
</dbReference>
<dbReference type="PROSITE" id="PS50110">
    <property type="entry name" value="RESPONSE_REGULATORY"/>
    <property type="match status" value="1"/>
</dbReference>
<evidence type="ECO:0000313" key="5">
    <source>
        <dbReference type="Proteomes" id="UP000228496"/>
    </source>
</evidence>
<dbReference type="CDD" id="cd00156">
    <property type="entry name" value="REC"/>
    <property type="match status" value="1"/>
</dbReference>
<dbReference type="Gene3D" id="3.40.50.2300">
    <property type="match status" value="1"/>
</dbReference>
<evidence type="ECO:0000256" key="1">
    <source>
        <dbReference type="ARBA" id="ARBA00022553"/>
    </source>
</evidence>
<dbReference type="AlphaFoldDB" id="A0A2J0Q6M4"/>
<dbReference type="InterPro" id="IPR011006">
    <property type="entry name" value="CheY-like_superfamily"/>
</dbReference>
<protein>
    <submittedName>
        <fullName evidence="4">Response regulator</fullName>
    </submittedName>
</protein>
<reference evidence="4 5" key="1">
    <citation type="submission" date="2017-09" db="EMBL/GenBank/DDBJ databases">
        <title>Depth-based differentiation of microbial function through sediment-hosted aquifers and enrichment of novel symbionts in the deep terrestrial subsurface.</title>
        <authorList>
            <person name="Probst A.J."/>
            <person name="Ladd B."/>
            <person name="Jarett J.K."/>
            <person name="Geller-Mcgrath D.E."/>
            <person name="Sieber C.M."/>
            <person name="Emerson J.B."/>
            <person name="Anantharaman K."/>
            <person name="Thomas B.C."/>
            <person name="Malmstrom R."/>
            <person name="Stieglmeier M."/>
            <person name="Klingl A."/>
            <person name="Woyke T."/>
            <person name="Ryan C.M."/>
            <person name="Banfield J.F."/>
        </authorList>
    </citation>
    <scope>NUCLEOTIDE SEQUENCE [LARGE SCALE GENOMIC DNA]</scope>
    <source>
        <strain evidence="4">CG10_big_fil_rev_8_21_14_0_10_36_16</strain>
    </source>
</reference>
<name>A0A2J0Q6M4_9BACT</name>
<evidence type="ECO:0000313" key="4">
    <source>
        <dbReference type="EMBL" id="PJE50505.1"/>
    </source>
</evidence>
<organism evidence="4 5">
    <name type="scientific">Candidatus Yanofskybacteria bacterium CG10_big_fil_rev_8_21_14_0_10_36_16</name>
    <dbReference type="NCBI Taxonomy" id="1975096"/>
    <lineage>
        <taxon>Bacteria</taxon>
        <taxon>Candidatus Yanofskyibacteriota</taxon>
    </lineage>
</organism>
<dbReference type="InterPro" id="IPR050595">
    <property type="entry name" value="Bact_response_regulator"/>
</dbReference>
<dbReference type="Pfam" id="PF00072">
    <property type="entry name" value="Response_reg"/>
    <property type="match status" value="1"/>
</dbReference>
<dbReference type="SUPFAM" id="SSF52172">
    <property type="entry name" value="CheY-like"/>
    <property type="match status" value="1"/>
</dbReference>
<accession>A0A2J0Q6M4</accession>
<comment type="caution">
    <text evidence="4">The sequence shown here is derived from an EMBL/GenBank/DDBJ whole genome shotgun (WGS) entry which is preliminary data.</text>
</comment>
<dbReference type="Proteomes" id="UP000228496">
    <property type="component" value="Unassembled WGS sequence"/>
</dbReference>
<proteinExistence type="predicted"/>
<keyword evidence="1 2" id="KW-0597">Phosphoprotein</keyword>
<gene>
    <name evidence="4" type="ORF">COV29_03800</name>
</gene>
<dbReference type="PANTHER" id="PTHR44591">
    <property type="entry name" value="STRESS RESPONSE REGULATOR PROTEIN 1"/>
    <property type="match status" value="1"/>
</dbReference>
<dbReference type="EMBL" id="PCXQ01000006">
    <property type="protein sequence ID" value="PJE50505.1"/>
    <property type="molecule type" value="Genomic_DNA"/>
</dbReference>
<dbReference type="GO" id="GO:0000160">
    <property type="term" value="P:phosphorelay signal transduction system"/>
    <property type="evidence" value="ECO:0007669"/>
    <property type="project" value="InterPro"/>
</dbReference>